<dbReference type="Proteomes" id="UP000824120">
    <property type="component" value="Chromosome 2"/>
</dbReference>
<organism evidence="1 2">
    <name type="scientific">Solanum commersonii</name>
    <name type="common">Commerson's wild potato</name>
    <name type="synonym">Commerson's nightshade</name>
    <dbReference type="NCBI Taxonomy" id="4109"/>
    <lineage>
        <taxon>Eukaryota</taxon>
        <taxon>Viridiplantae</taxon>
        <taxon>Streptophyta</taxon>
        <taxon>Embryophyta</taxon>
        <taxon>Tracheophyta</taxon>
        <taxon>Spermatophyta</taxon>
        <taxon>Magnoliopsida</taxon>
        <taxon>eudicotyledons</taxon>
        <taxon>Gunneridae</taxon>
        <taxon>Pentapetalae</taxon>
        <taxon>asterids</taxon>
        <taxon>lamiids</taxon>
        <taxon>Solanales</taxon>
        <taxon>Solanaceae</taxon>
        <taxon>Solanoideae</taxon>
        <taxon>Solaneae</taxon>
        <taxon>Solanum</taxon>
    </lineage>
</organism>
<dbReference type="AlphaFoldDB" id="A0A9J6ARI6"/>
<protein>
    <submittedName>
        <fullName evidence="1">Uncharacterized protein</fullName>
    </submittedName>
</protein>
<feature type="non-terminal residue" evidence="1">
    <location>
        <position position="1"/>
    </location>
</feature>
<evidence type="ECO:0000313" key="2">
    <source>
        <dbReference type="Proteomes" id="UP000824120"/>
    </source>
</evidence>
<reference evidence="1 2" key="1">
    <citation type="submission" date="2020-09" db="EMBL/GenBank/DDBJ databases">
        <title>De no assembly of potato wild relative species, Solanum commersonii.</title>
        <authorList>
            <person name="Cho K."/>
        </authorList>
    </citation>
    <scope>NUCLEOTIDE SEQUENCE [LARGE SCALE GENOMIC DNA]</scope>
    <source>
        <strain evidence="1">LZ3.2</strain>
        <tissue evidence="1">Leaf</tissue>
    </source>
</reference>
<sequence length="100" mass="11401">CFGHNIPSLLSTTAVLYVPLSTFNSIIYPWWIETLFSSHISKSLLLFRSFQFSQREKKENTLVLQLRFGSIGGSGFRQCLPKIQMLALRFNPTCGVVELM</sequence>
<proteinExistence type="predicted"/>
<name>A0A9J6ARI6_SOLCO</name>
<comment type="caution">
    <text evidence="1">The sequence shown here is derived from an EMBL/GenBank/DDBJ whole genome shotgun (WGS) entry which is preliminary data.</text>
</comment>
<dbReference type="EMBL" id="JACXVP010000002">
    <property type="protein sequence ID" value="KAG5627174.1"/>
    <property type="molecule type" value="Genomic_DNA"/>
</dbReference>
<accession>A0A9J6ARI6</accession>
<evidence type="ECO:0000313" key="1">
    <source>
        <dbReference type="EMBL" id="KAG5627174.1"/>
    </source>
</evidence>
<keyword evidence="2" id="KW-1185">Reference proteome</keyword>
<gene>
    <name evidence="1" type="ORF">H5410_012392</name>
</gene>